<dbReference type="AlphaFoldDB" id="T1CCZ8"/>
<protein>
    <submittedName>
        <fullName evidence="3">Transposase, IS605 OrfB family</fullName>
    </submittedName>
</protein>
<dbReference type="Pfam" id="PF07282">
    <property type="entry name" value="Cas12f1-like_TNB"/>
    <property type="match status" value="1"/>
</dbReference>
<feature type="non-terminal residue" evidence="3">
    <location>
        <position position="123"/>
    </location>
</feature>
<dbReference type="NCBIfam" id="TIGR01766">
    <property type="entry name" value="IS200/IS605 family accessory protein TnpB-like domain"/>
    <property type="match status" value="1"/>
</dbReference>
<dbReference type="EMBL" id="AUZX01000819">
    <property type="protein sequence ID" value="EQD80252.1"/>
    <property type="molecule type" value="Genomic_DNA"/>
</dbReference>
<feature type="domain" description="Cas12f1-like TNB" evidence="2">
    <location>
        <begin position="47"/>
        <end position="112"/>
    </location>
</feature>
<comment type="caution">
    <text evidence="3">The sequence shown here is derived from an EMBL/GenBank/DDBJ whole genome shotgun (WGS) entry which is preliminary data.</text>
</comment>
<gene>
    <name evidence="3" type="ORF">B1A_01081</name>
</gene>
<dbReference type="PANTHER" id="PTHR30405:SF11">
    <property type="entry name" value="RNA-GUIDED DNA ENDONUCLEASE RV2885C-RELATED"/>
    <property type="match status" value="1"/>
</dbReference>
<dbReference type="GO" id="GO:0003677">
    <property type="term" value="F:DNA binding"/>
    <property type="evidence" value="ECO:0007669"/>
    <property type="project" value="UniProtKB-KW"/>
</dbReference>
<dbReference type="InterPro" id="IPR051399">
    <property type="entry name" value="RNA-guided_DNA_endo/Transpos"/>
</dbReference>
<proteinExistence type="predicted"/>
<dbReference type="InterPro" id="IPR010095">
    <property type="entry name" value="Cas12f1-like_TNB"/>
</dbReference>
<evidence type="ECO:0000256" key="1">
    <source>
        <dbReference type="ARBA" id="ARBA00023125"/>
    </source>
</evidence>
<name>T1CCZ8_9ZZZZ</name>
<dbReference type="NCBIfam" id="NF040570">
    <property type="entry name" value="guided_TnpB"/>
    <property type="match status" value="1"/>
</dbReference>
<organism evidence="3">
    <name type="scientific">mine drainage metagenome</name>
    <dbReference type="NCBI Taxonomy" id="410659"/>
    <lineage>
        <taxon>unclassified sequences</taxon>
        <taxon>metagenomes</taxon>
        <taxon>ecological metagenomes</taxon>
    </lineage>
</organism>
<keyword evidence="1" id="KW-0238">DNA-binding</keyword>
<dbReference type="PANTHER" id="PTHR30405">
    <property type="entry name" value="TRANSPOSASE"/>
    <property type="match status" value="1"/>
</dbReference>
<evidence type="ECO:0000313" key="3">
    <source>
        <dbReference type="EMBL" id="EQD80252.1"/>
    </source>
</evidence>
<dbReference type="SUPFAM" id="SSF57783">
    <property type="entry name" value="Zinc beta-ribbon"/>
    <property type="match status" value="1"/>
</dbReference>
<accession>T1CCZ8</accession>
<reference evidence="3" key="2">
    <citation type="journal article" date="2014" name="ISME J.">
        <title>Microbial stratification in low pH oxic and suboxic macroscopic growths along an acid mine drainage.</title>
        <authorList>
            <person name="Mendez-Garcia C."/>
            <person name="Mesa V."/>
            <person name="Sprenger R.R."/>
            <person name="Richter M."/>
            <person name="Diez M.S."/>
            <person name="Solano J."/>
            <person name="Bargiela R."/>
            <person name="Golyshina O.V."/>
            <person name="Manteca A."/>
            <person name="Ramos J.L."/>
            <person name="Gallego J.R."/>
            <person name="Llorente I."/>
            <person name="Martins Dos Santos V.A."/>
            <person name="Jensen O.N."/>
            <person name="Pelaez A.I."/>
            <person name="Sanchez J."/>
            <person name="Ferrer M."/>
        </authorList>
    </citation>
    <scope>NUCLEOTIDE SEQUENCE</scope>
</reference>
<evidence type="ECO:0000259" key="2">
    <source>
        <dbReference type="Pfam" id="PF07282"/>
    </source>
</evidence>
<sequence length="123" mass="14021">NQSDDYLHKLSDTLIHSDYTSFAVEDLHIQNMMKNHRLAGAIQSASWNRFIQLLSYKAESAGLRVVKVDARDTSKECSNCGWKDENLTLADRVFKCKKCGLEIDRDVNAAINHTQKSYPWTEG</sequence>
<feature type="non-terminal residue" evidence="3">
    <location>
        <position position="1"/>
    </location>
</feature>
<reference evidence="3" key="1">
    <citation type="submission" date="2013-08" db="EMBL/GenBank/DDBJ databases">
        <authorList>
            <person name="Mendez C."/>
            <person name="Richter M."/>
            <person name="Ferrer M."/>
            <person name="Sanchez J."/>
        </authorList>
    </citation>
    <scope>NUCLEOTIDE SEQUENCE</scope>
</reference>